<dbReference type="SUPFAM" id="SSF48019">
    <property type="entry name" value="post-AAA+ oligomerization domain-like"/>
    <property type="match status" value="1"/>
</dbReference>
<dbReference type="AlphaFoldDB" id="A0A7K1LGQ5"/>
<dbReference type="InterPro" id="IPR048466">
    <property type="entry name" value="DNA_pol3_delta-like_C"/>
</dbReference>
<dbReference type="InterPro" id="IPR008921">
    <property type="entry name" value="DNA_pol3_clamp-load_cplx_C"/>
</dbReference>
<reference evidence="9 10" key="1">
    <citation type="submission" date="2019-12" db="EMBL/GenBank/DDBJ databases">
        <authorList>
            <person name="Li J."/>
            <person name="Shi Y."/>
            <person name="Xu G."/>
            <person name="Xiao D."/>
            <person name="Ran X."/>
        </authorList>
    </citation>
    <scope>NUCLEOTIDE SEQUENCE [LARGE SCALE GENOMIC DNA]</scope>
    <source>
        <strain evidence="9 10">JCM 15915</strain>
    </source>
</reference>
<dbReference type="PANTHER" id="PTHR34388">
    <property type="entry name" value="DNA POLYMERASE III SUBUNIT DELTA"/>
    <property type="match status" value="1"/>
</dbReference>
<evidence type="ECO:0000313" key="10">
    <source>
        <dbReference type="Proteomes" id="UP000462152"/>
    </source>
</evidence>
<comment type="similarity">
    <text evidence="6">Belongs to the DNA polymerase HolA subunit family.</text>
</comment>
<evidence type="ECO:0000256" key="3">
    <source>
        <dbReference type="ARBA" id="ARBA00022695"/>
    </source>
</evidence>
<evidence type="ECO:0000259" key="8">
    <source>
        <dbReference type="Pfam" id="PF21694"/>
    </source>
</evidence>
<gene>
    <name evidence="9" type="primary">holA</name>
    <name evidence="9" type="ORF">GMA10_03930</name>
</gene>
<evidence type="ECO:0000256" key="7">
    <source>
        <dbReference type="ARBA" id="ARBA00049244"/>
    </source>
</evidence>
<dbReference type="NCBIfam" id="TIGR01128">
    <property type="entry name" value="holA"/>
    <property type="match status" value="1"/>
</dbReference>
<dbReference type="GO" id="GO:0003677">
    <property type="term" value="F:DNA binding"/>
    <property type="evidence" value="ECO:0007669"/>
    <property type="project" value="InterPro"/>
</dbReference>
<dbReference type="GO" id="GO:0006261">
    <property type="term" value="P:DNA-templated DNA replication"/>
    <property type="evidence" value="ECO:0007669"/>
    <property type="project" value="TreeGrafter"/>
</dbReference>
<keyword evidence="4" id="KW-0235">DNA replication</keyword>
<comment type="caution">
    <text evidence="9">The sequence shown here is derived from an EMBL/GenBank/DDBJ whole genome shotgun (WGS) entry which is preliminary data.</text>
</comment>
<dbReference type="SUPFAM" id="SSF52540">
    <property type="entry name" value="P-loop containing nucleoside triphosphate hydrolases"/>
    <property type="match status" value="1"/>
</dbReference>
<evidence type="ECO:0000256" key="1">
    <source>
        <dbReference type="ARBA" id="ARBA00012417"/>
    </source>
</evidence>
<keyword evidence="3 9" id="KW-0548">Nucleotidyltransferase</keyword>
<evidence type="ECO:0000256" key="5">
    <source>
        <dbReference type="ARBA" id="ARBA00022932"/>
    </source>
</evidence>
<keyword evidence="10" id="KW-1185">Reference proteome</keyword>
<dbReference type="GO" id="GO:0009360">
    <property type="term" value="C:DNA polymerase III complex"/>
    <property type="evidence" value="ECO:0007669"/>
    <property type="project" value="TreeGrafter"/>
</dbReference>
<protein>
    <recommendedName>
        <fullName evidence="1">DNA-directed DNA polymerase</fullName>
        <ecNumber evidence="1">2.7.7.7</ecNumber>
    </recommendedName>
</protein>
<dbReference type="EC" id="2.7.7.7" evidence="1"/>
<dbReference type="EMBL" id="WOGT01000001">
    <property type="protein sequence ID" value="MUN54371.1"/>
    <property type="molecule type" value="Genomic_DNA"/>
</dbReference>
<keyword evidence="2 9" id="KW-0808">Transferase</keyword>
<keyword evidence="5" id="KW-0239">DNA-directed DNA polymerase</keyword>
<sequence>MPVPPRRSNRESTGPTWRDVEPGPVILLYGPEEYFAAQARRRIVAEVRASRGDVEVHEMSAKDYSSGSLAMATSPSLFGDARVVVVSEVEKMNDDFLAEAVPYVEASDPESVVILHHGGGNRGKRLIDSVKKQGHPVVECKPLKTDRDKTDFVHQTFRVEQRRIEPDAARMLIAAAGSDVSELAAACHQLIADGPATITDQVVEKYYGGRVEVTAFKVADAAVGGNSGFALRALRQALDSGVDPVPLVGALAVRVRHIAQVHGRRENPNSLAKSLGMAPWQVEQAQRDARRFSSESLSHVIRGLATADAQVKGEAQDPVYALERAVLNLSTAGSRR</sequence>
<feature type="domain" description="DNA polymerase III delta subunit-like C-terminal" evidence="8">
    <location>
        <begin position="214"/>
        <end position="328"/>
    </location>
</feature>
<evidence type="ECO:0000256" key="2">
    <source>
        <dbReference type="ARBA" id="ARBA00022679"/>
    </source>
</evidence>
<dbReference type="InterPro" id="IPR027417">
    <property type="entry name" value="P-loop_NTPase"/>
</dbReference>
<dbReference type="Proteomes" id="UP000462152">
    <property type="component" value="Unassembled WGS sequence"/>
</dbReference>
<dbReference type="Gene3D" id="1.20.272.10">
    <property type="match status" value="1"/>
</dbReference>
<dbReference type="Pfam" id="PF21694">
    <property type="entry name" value="DNA_pol3_delta_C"/>
    <property type="match status" value="1"/>
</dbReference>
<name>A0A7K1LGQ5_9MICC</name>
<organism evidence="9 10">
    <name type="scientific">Rothia koreensis</name>
    <dbReference type="NCBI Taxonomy" id="592378"/>
    <lineage>
        <taxon>Bacteria</taxon>
        <taxon>Bacillati</taxon>
        <taxon>Actinomycetota</taxon>
        <taxon>Actinomycetes</taxon>
        <taxon>Micrococcales</taxon>
        <taxon>Micrococcaceae</taxon>
        <taxon>Rothia</taxon>
    </lineage>
</organism>
<dbReference type="OrthoDB" id="8478864at2"/>
<proteinExistence type="inferred from homology"/>
<dbReference type="Gene3D" id="3.40.50.300">
    <property type="entry name" value="P-loop containing nucleotide triphosphate hydrolases"/>
    <property type="match status" value="1"/>
</dbReference>
<evidence type="ECO:0000256" key="4">
    <source>
        <dbReference type="ARBA" id="ARBA00022705"/>
    </source>
</evidence>
<evidence type="ECO:0000313" key="9">
    <source>
        <dbReference type="EMBL" id="MUN54371.1"/>
    </source>
</evidence>
<dbReference type="PANTHER" id="PTHR34388:SF1">
    <property type="entry name" value="DNA POLYMERASE III SUBUNIT DELTA"/>
    <property type="match status" value="1"/>
</dbReference>
<dbReference type="GO" id="GO:0003887">
    <property type="term" value="F:DNA-directed DNA polymerase activity"/>
    <property type="evidence" value="ECO:0007669"/>
    <property type="project" value="UniProtKB-KW"/>
</dbReference>
<accession>A0A7K1LGQ5</accession>
<evidence type="ECO:0000256" key="6">
    <source>
        <dbReference type="ARBA" id="ARBA00034754"/>
    </source>
</evidence>
<dbReference type="InterPro" id="IPR005790">
    <property type="entry name" value="DNA_polIII_delta"/>
</dbReference>
<dbReference type="RefSeq" id="WP_129314417.1">
    <property type="nucleotide sequence ID" value="NZ_NOIQ01000001.1"/>
</dbReference>
<comment type="catalytic activity">
    <reaction evidence="7">
        <text>DNA(n) + a 2'-deoxyribonucleoside 5'-triphosphate = DNA(n+1) + diphosphate</text>
        <dbReference type="Rhea" id="RHEA:22508"/>
        <dbReference type="Rhea" id="RHEA-COMP:17339"/>
        <dbReference type="Rhea" id="RHEA-COMP:17340"/>
        <dbReference type="ChEBI" id="CHEBI:33019"/>
        <dbReference type="ChEBI" id="CHEBI:61560"/>
        <dbReference type="ChEBI" id="CHEBI:173112"/>
        <dbReference type="EC" id="2.7.7.7"/>
    </reaction>
</comment>